<evidence type="ECO:0000259" key="2">
    <source>
        <dbReference type="Pfam" id="PF07687"/>
    </source>
</evidence>
<dbReference type="PANTHER" id="PTHR32494">
    <property type="entry name" value="ALLANTOATE DEIMINASE-RELATED"/>
    <property type="match status" value="1"/>
</dbReference>
<dbReference type="NCBIfam" id="TIGR01879">
    <property type="entry name" value="hydantase"/>
    <property type="match status" value="1"/>
</dbReference>
<dbReference type="GO" id="GO:0050538">
    <property type="term" value="F:N-carbamoyl-L-amino-acid hydrolase activity"/>
    <property type="evidence" value="ECO:0007669"/>
    <property type="project" value="UniProtKB-EC"/>
</dbReference>
<dbReference type="SUPFAM" id="SSF55031">
    <property type="entry name" value="Bacterial exopeptidase dimerisation domain"/>
    <property type="match status" value="1"/>
</dbReference>
<dbReference type="InterPro" id="IPR002933">
    <property type="entry name" value="Peptidase_M20"/>
</dbReference>
<dbReference type="InterPro" id="IPR010158">
    <property type="entry name" value="Amidase_Cbmase"/>
</dbReference>
<dbReference type="Gene3D" id="3.40.630.10">
    <property type="entry name" value="Zn peptidases"/>
    <property type="match status" value="1"/>
</dbReference>
<dbReference type="AlphaFoldDB" id="A0A343TM08"/>
<dbReference type="EMBL" id="CP025066">
    <property type="protein sequence ID" value="AUX10130.1"/>
    <property type="molecule type" value="Genomic_DNA"/>
</dbReference>
<protein>
    <submittedName>
        <fullName evidence="3">Beta-ureidopropionase/N-carbamoyl-L-amino-acid hydrolase</fullName>
        <ecNumber evidence="3">3.5.1.6</ecNumber>
        <ecNumber evidence="3">3.5.1.87</ecNumber>
    </submittedName>
</protein>
<dbReference type="GO" id="GO:0016813">
    <property type="term" value="F:hydrolase activity, acting on carbon-nitrogen (but not peptide) bonds, in linear amidines"/>
    <property type="evidence" value="ECO:0007669"/>
    <property type="project" value="InterPro"/>
</dbReference>
<proteinExistence type="predicted"/>
<dbReference type="Pfam" id="PF01546">
    <property type="entry name" value="Peptidase_M20"/>
    <property type="match status" value="1"/>
</dbReference>
<dbReference type="InterPro" id="IPR011650">
    <property type="entry name" value="Peptidase_M20_dimer"/>
</dbReference>
<keyword evidence="1 3" id="KW-0378">Hydrolase</keyword>
<gene>
    <name evidence="3" type="primary">pydC</name>
    <name evidence="3" type="ORF">AArcSl_2509</name>
</gene>
<reference evidence="4" key="1">
    <citation type="submission" date="2017-11" db="EMBL/GenBank/DDBJ databases">
        <title>Phenotypic and genomic properties of facultatively anaerobic sulfur-reducing natronoarchaea from hypersaline soda lakes.</title>
        <authorList>
            <person name="Sorokin D.Y."/>
            <person name="Kublanov I.V."/>
            <person name="Roman P."/>
            <person name="Sinninghe Damste J.S."/>
            <person name="Golyshin P.N."/>
            <person name="Rojo D."/>
            <person name="Ciordia S."/>
            <person name="Mena M.D.C."/>
            <person name="Ferrer M."/>
            <person name="Messina E."/>
            <person name="Smedile F."/>
            <person name="La Spada G."/>
            <person name="La Cono V."/>
            <person name="Yakimov M.M."/>
        </authorList>
    </citation>
    <scope>NUCLEOTIDE SEQUENCE [LARGE SCALE GENOMIC DNA]</scope>
    <source>
        <strain evidence="4">AArc-Sl</strain>
    </source>
</reference>
<name>A0A343TM08_9EURY</name>
<evidence type="ECO:0000256" key="1">
    <source>
        <dbReference type="ARBA" id="ARBA00022801"/>
    </source>
</evidence>
<dbReference type="GeneID" id="37878864"/>
<sequence length="410" mass="44990">MDDVEIDPDRLYDRFEEFNRIGATEQGGVNRPALSDANRSARDRLCEWFREAGLEVTIDEMGNVFGRREGERDDLPPVLIGSHVDSQYNGGQYDGVIGVLGGLEIVEALSDAGERTRRPIEVVSWSNEEGVRFQPDMLGSGVFAGAFDLEFALSRADGEGNTFGEELERIGYAGDEPCRPRDLHCYFELHVEQGPRLERRGLSVAAVEGVYGFAWLSVTFEGMADHAGPTPMHEREDALVAASDVVGAVRRLTASGGEDLVGTVGSLEVEPDAINVIPETVELTVDLRSHDDDVVSSAVDRIRREVEWAAEREGIDYRLEELMRIEPRTFDTDCVETVEAAIEAAGYEGTRLVSGAGHDASYLDDVCPTGMVFVPSLEGVSHRESEFTEWSDVVAGVEVLCEVVRQKAAE</sequence>
<dbReference type="OrthoDB" id="35906at2157"/>
<dbReference type="EC" id="3.5.1.87" evidence="3"/>
<evidence type="ECO:0000313" key="3">
    <source>
        <dbReference type="EMBL" id="AUX10130.1"/>
    </source>
</evidence>
<accession>A0A343TM08</accession>
<keyword evidence="4" id="KW-1185">Reference proteome</keyword>
<dbReference type="PIRSF" id="PIRSF001235">
    <property type="entry name" value="Amidase_carbamoylase"/>
    <property type="match status" value="1"/>
</dbReference>
<dbReference type="NCBIfam" id="NF006771">
    <property type="entry name" value="PRK09290.1-5"/>
    <property type="match status" value="1"/>
</dbReference>
<dbReference type="EC" id="3.5.1.6" evidence="3"/>
<dbReference type="InterPro" id="IPR036264">
    <property type="entry name" value="Bact_exopeptidase_dim_dom"/>
</dbReference>
<dbReference type="KEGG" id="hdf:AArcSl_2509"/>
<dbReference type="Pfam" id="PF07687">
    <property type="entry name" value="M20_dimer"/>
    <property type="match status" value="1"/>
</dbReference>
<dbReference type="NCBIfam" id="NF006769">
    <property type="entry name" value="PRK09290.1-3"/>
    <property type="match status" value="1"/>
</dbReference>
<dbReference type="SUPFAM" id="SSF53187">
    <property type="entry name" value="Zn-dependent exopeptidases"/>
    <property type="match status" value="1"/>
</dbReference>
<dbReference type="Proteomes" id="UP000263012">
    <property type="component" value="Chromosome"/>
</dbReference>
<dbReference type="PANTHER" id="PTHR32494:SF5">
    <property type="entry name" value="ALLANTOATE AMIDOHYDROLASE"/>
    <property type="match status" value="1"/>
</dbReference>
<dbReference type="Gene3D" id="3.30.70.360">
    <property type="match status" value="1"/>
</dbReference>
<dbReference type="CDD" id="cd03884">
    <property type="entry name" value="M20_bAS"/>
    <property type="match status" value="1"/>
</dbReference>
<dbReference type="RefSeq" id="WP_119819862.1">
    <property type="nucleotide sequence ID" value="NZ_CP025066.1"/>
</dbReference>
<dbReference type="GO" id="GO:0003837">
    <property type="term" value="F:beta-ureidopropionase activity"/>
    <property type="evidence" value="ECO:0007669"/>
    <property type="project" value="UniProtKB-EC"/>
</dbReference>
<organism evidence="3 4">
    <name type="scientific">Halalkaliarchaeum desulfuricum</name>
    <dbReference type="NCBI Taxonomy" id="2055893"/>
    <lineage>
        <taxon>Archaea</taxon>
        <taxon>Methanobacteriati</taxon>
        <taxon>Methanobacteriota</taxon>
        <taxon>Stenosarchaea group</taxon>
        <taxon>Halobacteria</taxon>
        <taxon>Halobacteriales</taxon>
        <taxon>Haloferacaceae</taxon>
        <taxon>Halalkaliarchaeum</taxon>
    </lineage>
</organism>
<feature type="domain" description="Peptidase M20 dimerisation" evidence="2">
    <location>
        <begin position="210"/>
        <end position="311"/>
    </location>
</feature>
<evidence type="ECO:0000313" key="4">
    <source>
        <dbReference type="Proteomes" id="UP000263012"/>
    </source>
</evidence>